<reference evidence="2" key="1">
    <citation type="submission" date="2018-08" db="EMBL/GenBank/DDBJ databases">
        <authorList>
            <person name="Rodrigo-Torres L."/>
            <person name="Arahal R. D."/>
            <person name="Lucena T."/>
        </authorList>
    </citation>
    <scope>NUCLEOTIDE SEQUENCE [LARGE SCALE GENOMIC DNA]</scope>
    <source>
        <strain evidence="2">CECT 7235</strain>
    </source>
</reference>
<accession>A0A3B0MEJ5</accession>
<dbReference type="EMBL" id="UIHC01000106">
    <property type="protein sequence ID" value="SUZ34013.1"/>
    <property type="molecule type" value="Genomic_DNA"/>
</dbReference>
<name>A0A3B0MEJ5_9RHOB</name>
<organism evidence="1 2">
    <name type="scientific">Roseinatronobacter ekhonensis</name>
    <dbReference type="NCBI Taxonomy" id="254356"/>
    <lineage>
        <taxon>Bacteria</taxon>
        <taxon>Pseudomonadati</taxon>
        <taxon>Pseudomonadota</taxon>
        <taxon>Alphaproteobacteria</taxon>
        <taxon>Rhodobacterales</taxon>
        <taxon>Paracoccaceae</taxon>
        <taxon>Roseinatronobacter</taxon>
    </lineage>
</organism>
<proteinExistence type="predicted"/>
<keyword evidence="2" id="KW-1185">Reference proteome</keyword>
<protein>
    <submittedName>
        <fullName evidence="1">Uncharacterized protein</fullName>
    </submittedName>
</protein>
<evidence type="ECO:0000313" key="2">
    <source>
        <dbReference type="Proteomes" id="UP000272908"/>
    </source>
</evidence>
<dbReference type="Proteomes" id="UP000272908">
    <property type="component" value="Unassembled WGS sequence"/>
</dbReference>
<gene>
    <name evidence="1" type="ORF">ROE7235_03794</name>
</gene>
<evidence type="ECO:0000313" key="1">
    <source>
        <dbReference type="EMBL" id="SUZ34013.1"/>
    </source>
</evidence>
<sequence length="82" mass="9097">MTVKRQLLCSSIFGSGLDQDAVQNRKISEERLLIDHTDNRYLERDVGCGYACTGFRQAPNRALGKHELGASPTGNSTCLWLL</sequence>
<dbReference type="AlphaFoldDB" id="A0A3B0MEJ5"/>